<evidence type="ECO:0000256" key="1">
    <source>
        <dbReference type="SAM" id="SignalP"/>
    </source>
</evidence>
<evidence type="ECO:0008006" key="4">
    <source>
        <dbReference type="Google" id="ProtNLM"/>
    </source>
</evidence>
<dbReference type="EMBL" id="PIPL01000002">
    <property type="protein sequence ID" value="RUO24408.1"/>
    <property type="molecule type" value="Genomic_DNA"/>
</dbReference>
<name>A0A432W4J1_9GAMM</name>
<comment type="caution">
    <text evidence="2">The sequence shown here is derived from an EMBL/GenBank/DDBJ whole genome shotgun (WGS) entry which is preliminary data.</text>
</comment>
<accession>A0A432W4J1</accession>
<protein>
    <recommendedName>
        <fullName evidence="4">GNAT family N-acetyltransferase</fullName>
    </recommendedName>
</protein>
<dbReference type="AlphaFoldDB" id="A0A432W4J1"/>
<sequence>MRLLLMTSVTLLIFWQNPLAASWQDIQPADSYHNVWSIEPLQERHSYAYYSAYQSSQSMLESTLGWGWPTAKISREMNQDTVQYHREQHVNGATYSYIIRDSEHEQIMGAVFVAPVQNRRGLPDFDGSSYQAEVTFWMNEAGQEHEQGPDFVADLLLWLEENWGFSRVLLPAYEDNDFARQQFEAHNLGLVIRDPESQELLYRFRAR</sequence>
<dbReference type="Gene3D" id="3.40.630.30">
    <property type="match status" value="1"/>
</dbReference>
<keyword evidence="1" id="KW-0732">Signal</keyword>
<dbReference type="Proteomes" id="UP000288293">
    <property type="component" value="Unassembled WGS sequence"/>
</dbReference>
<feature type="chain" id="PRO_5018992453" description="GNAT family N-acetyltransferase" evidence="1">
    <location>
        <begin position="21"/>
        <end position="207"/>
    </location>
</feature>
<dbReference type="RefSeq" id="WP_126804112.1">
    <property type="nucleotide sequence ID" value="NZ_PIPL01000002.1"/>
</dbReference>
<dbReference type="OrthoDB" id="6400338at2"/>
<feature type="signal peptide" evidence="1">
    <location>
        <begin position="1"/>
        <end position="20"/>
    </location>
</feature>
<keyword evidence="3" id="KW-1185">Reference proteome</keyword>
<proteinExistence type="predicted"/>
<reference evidence="2 3" key="1">
    <citation type="journal article" date="2011" name="Front. Microbiol.">
        <title>Genomic signatures of strain selection and enhancement in Bacillus atrophaeus var. globigii, a historical biowarfare simulant.</title>
        <authorList>
            <person name="Gibbons H.S."/>
            <person name="Broomall S.M."/>
            <person name="McNew L.A."/>
            <person name="Daligault H."/>
            <person name="Chapman C."/>
            <person name="Bruce D."/>
            <person name="Karavis M."/>
            <person name="Krepps M."/>
            <person name="McGregor P.A."/>
            <person name="Hong C."/>
            <person name="Park K.H."/>
            <person name="Akmal A."/>
            <person name="Feldman A."/>
            <person name="Lin J.S."/>
            <person name="Chang W.E."/>
            <person name="Higgs B.W."/>
            <person name="Demirev P."/>
            <person name="Lindquist J."/>
            <person name="Liem A."/>
            <person name="Fochler E."/>
            <person name="Read T.D."/>
            <person name="Tapia R."/>
            <person name="Johnson S."/>
            <person name="Bishop-Lilly K.A."/>
            <person name="Detter C."/>
            <person name="Han C."/>
            <person name="Sozhamannan S."/>
            <person name="Rosenzweig C.N."/>
            <person name="Skowronski E.W."/>
        </authorList>
    </citation>
    <scope>NUCLEOTIDE SEQUENCE [LARGE SCALE GENOMIC DNA]</scope>
    <source>
        <strain evidence="2 3">MLST1</strain>
    </source>
</reference>
<dbReference type="InterPro" id="IPR016181">
    <property type="entry name" value="Acyl_CoA_acyltransferase"/>
</dbReference>
<evidence type="ECO:0000313" key="3">
    <source>
        <dbReference type="Proteomes" id="UP000288293"/>
    </source>
</evidence>
<evidence type="ECO:0000313" key="2">
    <source>
        <dbReference type="EMBL" id="RUO24408.1"/>
    </source>
</evidence>
<gene>
    <name evidence="2" type="ORF">CWE09_11120</name>
</gene>
<organism evidence="2 3">
    <name type="scientific">Aliidiomarina minuta</name>
    <dbReference type="NCBI Taxonomy" id="880057"/>
    <lineage>
        <taxon>Bacteria</taxon>
        <taxon>Pseudomonadati</taxon>
        <taxon>Pseudomonadota</taxon>
        <taxon>Gammaproteobacteria</taxon>
        <taxon>Alteromonadales</taxon>
        <taxon>Idiomarinaceae</taxon>
        <taxon>Aliidiomarina</taxon>
    </lineage>
</organism>
<dbReference type="SUPFAM" id="SSF55729">
    <property type="entry name" value="Acyl-CoA N-acyltransferases (Nat)"/>
    <property type="match status" value="1"/>
</dbReference>